<comment type="caution">
    <text evidence="1">The sequence shown here is derived from an EMBL/GenBank/DDBJ whole genome shotgun (WGS) entry which is preliminary data.</text>
</comment>
<dbReference type="AlphaFoldDB" id="A0AAV9AH05"/>
<protein>
    <submittedName>
        <fullName evidence="1">Uncharacterized protein</fullName>
    </submittedName>
</protein>
<evidence type="ECO:0000313" key="2">
    <source>
        <dbReference type="Proteomes" id="UP001179952"/>
    </source>
</evidence>
<reference evidence="1" key="1">
    <citation type="journal article" date="2023" name="Nat. Commun.">
        <title>Diploid and tetraploid genomes of Acorus and the evolution of monocots.</title>
        <authorList>
            <person name="Ma L."/>
            <person name="Liu K.W."/>
            <person name="Li Z."/>
            <person name="Hsiao Y.Y."/>
            <person name="Qi Y."/>
            <person name="Fu T."/>
            <person name="Tang G.D."/>
            <person name="Zhang D."/>
            <person name="Sun W.H."/>
            <person name="Liu D.K."/>
            <person name="Li Y."/>
            <person name="Chen G.Z."/>
            <person name="Liu X.D."/>
            <person name="Liao X.Y."/>
            <person name="Jiang Y.T."/>
            <person name="Yu X."/>
            <person name="Hao Y."/>
            <person name="Huang J."/>
            <person name="Zhao X.W."/>
            <person name="Ke S."/>
            <person name="Chen Y.Y."/>
            <person name="Wu W.L."/>
            <person name="Hsu J.L."/>
            <person name="Lin Y.F."/>
            <person name="Huang M.D."/>
            <person name="Li C.Y."/>
            <person name="Huang L."/>
            <person name="Wang Z.W."/>
            <person name="Zhao X."/>
            <person name="Zhong W.Y."/>
            <person name="Peng D.H."/>
            <person name="Ahmad S."/>
            <person name="Lan S."/>
            <person name="Zhang J.S."/>
            <person name="Tsai W.C."/>
            <person name="Van de Peer Y."/>
            <person name="Liu Z.J."/>
        </authorList>
    </citation>
    <scope>NUCLEOTIDE SEQUENCE</scope>
    <source>
        <strain evidence="1">SCP</strain>
    </source>
</reference>
<proteinExistence type="predicted"/>
<reference evidence="1" key="2">
    <citation type="submission" date="2023-06" db="EMBL/GenBank/DDBJ databases">
        <authorList>
            <person name="Ma L."/>
            <person name="Liu K.-W."/>
            <person name="Li Z."/>
            <person name="Hsiao Y.-Y."/>
            <person name="Qi Y."/>
            <person name="Fu T."/>
            <person name="Tang G."/>
            <person name="Zhang D."/>
            <person name="Sun W.-H."/>
            <person name="Liu D.-K."/>
            <person name="Li Y."/>
            <person name="Chen G.-Z."/>
            <person name="Liu X.-D."/>
            <person name="Liao X.-Y."/>
            <person name="Jiang Y.-T."/>
            <person name="Yu X."/>
            <person name="Hao Y."/>
            <person name="Huang J."/>
            <person name="Zhao X.-W."/>
            <person name="Ke S."/>
            <person name="Chen Y.-Y."/>
            <person name="Wu W.-L."/>
            <person name="Hsu J.-L."/>
            <person name="Lin Y.-F."/>
            <person name="Huang M.-D."/>
            <person name="Li C.-Y."/>
            <person name="Huang L."/>
            <person name="Wang Z.-W."/>
            <person name="Zhao X."/>
            <person name="Zhong W.-Y."/>
            <person name="Peng D.-H."/>
            <person name="Ahmad S."/>
            <person name="Lan S."/>
            <person name="Zhang J.-S."/>
            <person name="Tsai W.-C."/>
            <person name="Van De Peer Y."/>
            <person name="Liu Z.-J."/>
        </authorList>
    </citation>
    <scope>NUCLEOTIDE SEQUENCE</scope>
    <source>
        <strain evidence="1">SCP</strain>
        <tissue evidence="1">Leaves</tissue>
    </source>
</reference>
<evidence type="ECO:0000313" key="1">
    <source>
        <dbReference type="EMBL" id="KAK1263483.1"/>
    </source>
</evidence>
<dbReference type="Proteomes" id="UP001179952">
    <property type="component" value="Unassembled WGS sequence"/>
</dbReference>
<sequence length="52" mass="5766">MACGGDTCQACLCASAQWLADMPRRVDAYVARRHVAMAGTDPSHTWRRDREA</sequence>
<gene>
    <name evidence="1" type="ORF">QJS04_geneDACA018641</name>
</gene>
<organism evidence="1 2">
    <name type="scientific">Acorus gramineus</name>
    <name type="common">Dwarf sweet flag</name>
    <dbReference type="NCBI Taxonomy" id="55184"/>
    <lineage>
        <taxon>Eukaryota</taxon>
        <taxon>Viridiplantae</taxon>
        <taxon>Streptophyta</taxon>
        <taxon>Embryophyta</taxon>
        <taxon>Tracheophyta</taxon>
        <taxon>Spermatophyta</taxon>
        <taxon>Magnoliopsida</taxon>
        <taxon>Liliopsida</taxon>
        <taxon>Acoraceae</taxon>
        <taxon>Acorus</taxon>
    </lineage>
</organism>
<name>A0AAV9AH05_ACOGR</name>
<dbReference type="EMBL" id="JAUJYN010000009">
    <property type="protein sequence ID" value="KAK1263483.1"/>
    <property type="molecule type" value="Genomic_DNA"/>
</dbReference>
<accession>A0AAV9AH05</accession>
<keyword evidence="2" id="KW-1185">Reference proteome</keyword>